<dbReference type="EMBL" id="LUTU01000013">
    <property type="protein sequence ID" value="OAJ66883.1"/>
    <property type="molecule type" value="Genomic_DNA"/>
</dbReference>
<reference evidence="1 2" key="1">
    <citation type="submission" date="2016-03" db="EMBL/GenBank/DDBJ databases">
        <title>Draft genome sequence of Gluconobacter cerinus strain CECT 9110.</title>
        <authorList>
            <person name="Sainz F."/>
            <person name="Mas A."/>
            <person name="Torija M.J."/>
        </authorList>
    </citation>
    <scope>NUCLEOTIDE SEQUENCE [LARGE SCALE GENOMIC DNA]</scope>
    <source>
        <strain evidence="1 2">CECT 9110</strain>
    </source>
</reference>
<proteinExistence type="predicted"/>
<gene>
    <name evidence="1" type="ORF">A0123_02620</name>
</gene>
<sequence length="54" mass="5927">MPRGERKCRTNAAILRGTVAGTEGFGKIKRIKFMKNYANPLLLRCGGAMEEALS</sequence>
<dbReference type="PATRIC" id="fig|38307.3.peg.2735"/>
<evidence type="ECO:0000313" key="1">
    <source>
        <dbReference type="EMBL" id="OAJ66883.1"/>
    </source>
</evidence>
<organism evidence="1 2">
    <name type="scientific">Gluconobacter cerinus</name>
    <dbReference type="NCBI Taxonomy" id="38307"/>
    <lineage>
        <taxon>Bacteria</taxon>
        <taxon>Pseudomonadati</taxon>
        <taxon>Pseudomonadota</taxon>
        <taxon>Alphaproteobacteria</taxon>
        <taxon>Acetobacterales</taxon>
        <taxon>Acetobacteraceae</taxon>
        <taxon>Gluconobacter</taxon>
    </lineage>
</organism>
<accession>A0A1B6VI42</accession>
<dbReference type="AlphaFoldDB" id="A0A1B6VI42"/>
<protein>
    <submittedName>
        <fullName evidence="1">Uncharacterized protein</fullName>
    </submittedName>
</protein>
<dbReference type="Proteomes" id="UP000077786">
    <property type="component" value="Unassembled WGS sequence"/>
</dbReference>
<comment type="caution">
    <text evidence="1">The sequence shown here is derived from an EMBL/GenBank/DDBJ whole genome shotgun (WGS) entry which is preliminary data.</text>
</comment>
<name>A0A1B6VI42_9PROT</name>
<evidence type="ECO:0000313" key="2">
    <source>
        <dbReference type="Proteomes" id="UP000077786"/>
    </source>
</evidence>